<feature type="binding site" evidence="9">
    <location>
        <position position="168"/>
    </location>
    <ligand>
        <name>Zn(2+)</name>
        <dbReference type="ChEBI" id="CHEBI:29105"/>
    </ligand>
</feature>
<evidence type="ECO:0000256" key="2">
    <source>
        <dbReference type="ARBA" id="ARBA00004496"/>
    </source>
</evidence>
<dbReference type="EC" id="5.3.1.28" evidence="9"/>
<keyword evidence="6 9" id="KW-0862">Zinc</keyword>
<dbReference type="GO" id="GO:2001061">
    <property type="term" value="P:D-glycero-D-manno-heptose 7-phosphate biosynthetic process"/>
    <property type="evidence" value="ECO:0007669"/>
    <property type="project" value="UniProtKB-UniPathway"/>
</dbReference>
<name>E4L7H8_9FIRM</name>
<comment type="catalytic activity">
    <reaction evidence="1 9">
        <text>2 D-sedoheptulose 7-phosphate = D-glycero-alpha-D-manno-heptose 7-phosphate + D-glycero-beta-D-manno-heptose 7-phosphate</text>
        <dbReference type="Rhea" id="RHEA:27489"/>
        <dbReference type="ChEBI" id="CHEBI:57483"/>
        <dbReference type="ChEBI" id="CHEBI:60203"/>
        <dbReference type="ChEBI" id="CHEBI:60204"/>
        <dbReference type="EC" id="5.3.1.28"/>
    </reaction>
</comment>
<feature type="domain" description="SIS" evidence="10">
    <location>
        <begin position="33"/>
        <end position="187"/>
    </location>
</feature>
<dbReference type="GO" id="GO:0005975">
    <property type="term" value="P:carbohydrate metabolic process"/>
    <property type="evidence" value="ECO:0007669"/>
    <property type="project" value="UniProtKB-UniRule"/>
</dbReference>
<dbReference type="SUPFAM" id="SSF53697">
    <property type="entry name" value="SIS domain"/>
    <property type="match status" value="1"/>
</dbReference>
<dbReference type="CDD" id="cd05006">
    <property type="entry name" value="SIS_GmhA"/>
    <property type="match status" value="1"/>
</dbReference>
<dbReference type="EMBL" id="AENT01000004">
    <property type="protein sequence ID" value="EFR43243.1"/>
    <property type="molecule type" value="Genomic_DNA"/>
</dbReference>
<dbReference type="AlphaFoldDB" id="E4L7H8"/>
<dbReference type="eggNOG" id="COG0279">
    <property type="taxonomic scope" value="Bacteria"/>
</dbReference>
<feature type="binding site" evidence="9">
    <location>
        <position position="57"/>
    </location>
    <ligand>
        <name>Zn(2+)</name>
        <dbReference type="ChEBI" id="CHEBI:29105"/>
    </ligand>
</feature>
<keyword evidence="8 9" id="KW-0119">Carbohydrate metabolism</keyword>
<feature type="binding site" evidence="9">
    <location>
        <position position="61"/>
    </location>
    <ligand>
        <name>Zn(2+)</name>
        <dbReference type="ChEBI" id="CHEBI:29105"/>
    </ligand>
</feature>
<keyword evidence="5 9" id="KW-0479">Metal-binding</keyword>
<evidence type="ECO:0000256" key="5">
    <source>
        <dbReference type="ARBA" id="ARBA00022723"/>
    </source>
</evidence>
<dbReference type="InterPro" id="IPR050099">
    <property type="entry name" value="SIS_GmhA/DiaA_subfam"/>
</dbReference>
<feature type="binding site" evidence="9">
    <location>
        <position position="61"/>
    </location>
    <ligand>
        <name>substrate</name>
    </ligand>
</feature>
<accession>E4L7H8</accession>
<comment type="pathway">
    <text evidence="9">Carbohydrate biosynthesis; D-glycero-D-manno-heptose 7-phosphate biosynthesis; D-glycero-alpha-D-manno-heptose 7-phosphate and D-glycero-beta-D-manno-heptose 7-phosphate from sedoheptulose 7-phosphate: step 1/1.</text>
</comment>
<reference evidence="11 12" key="1">
    <citation type="submission" date="2010-11" db="EMBL/GenBank/DDBJ databases">
        <authorList>
            <person name="Durkin A.S."/>
            <person name="Madupu R."/>
            <person name="Torralba M."/>
            <person name="Gillis M."/>
            <person name="Methe B."/>
            <person name="Sutton G."/>
            <person name="Nelson K.E."/>
        </authorList>
    </citation>
    <scope>NUCLEOTIDE SEQUENCE [LARGE SCALE GENOMIC DNA]</scope>
    <source>
        <strain evidence="11 12">UPII 345-E</strain>
    </source>
</reference>
<organism evidence="11 12">
    <name type="scientific">Dialister micraerophilus UPII 345-E</name>
    <dbReference type="NCBI Taxonomy" id="910314"/>
    <lineage>
        <taxon>Bacteria</taxon>
        <taxon>Bacillati</taxon>
        <taxon>Bacillota</taxon>
        <taxon>Negativicutes</taxon>
        <taxon>Veillonellales</taxon>
        <taxon>Veillonellaceae</taxon>
        <taxon>Dialister</taxon>
    </lineage>
</organism>
<dbReference type="PROSITE" id="PS51464">
    <property type="entry name" value="SIS"/>
    <property type="match status" value="1"/>
</dbReference>
<comment type="caution">
    <text evidence="11">The sequence shown here is derived from an EMBL/GenBank/DDBJ whole genome shotgun (WGS) entry which is preliminary data.</text>
</comment>
<dbReference type="Proteomes" id="UP000004594">
    <property type="component" value="Unassembled WGS sequence"/>
</dbReference>
<proteinExistence type="inferred from homology"/>
<dbReference type="GO" id="GO:0008270">
    <property type="term" value="F:zinc ion binding"/>
    <property type="evidence" value="ECO:0007669"/>
    <property type="project" value="UniProtKB-UniRule"/>
</dbReference>
<keyword evidence="7 9" id="KW-0413">Isomerase</keyword>
<evidence type="ECO:0000256" key="3">
    <source>
        <dbReference type="ARBA" id="ARBA00009894"/>
    </source>
</evidence>
<evidence type="ECO:0000256" key="9">
    <source>
        <dbReference type="HAMAP-Rule" id="MF_00067"/>
    </source>
</evidence>
<dbReference type="UniPathway" id="UPA00041">
    <property type="reaction ID" value="UER00436"/>
</dbReference>
<comment type="similarity">
    <text evidence="3 9">Belongs to the SIS family. GmhA subfamily.</text>
</comment>
<comment type="function">
    <text evidence="9">Catalyzes the isomerization of sedoheptulose 7-phosphate in D-glycero-D-manno-heptose 7-phosphate.</text>
</comment>
<dbReference type="Pfam" id="PF13580">
    <property type="entry name" value="SIS_2"/>
    <property type="match status" value="1"/>
</dbReference>
<dbReference type="InterPro" id="IPR035461">
    <property type="entry name" value="GmhA/DiaA"/>
</dbReference>
<evidence type="ECO:0000259" key="10">
    <source>
        <dbReference type="PROSITE" id="PS51464"/>
    </source>
</evidence>
<dbReference type="RefSeq" id="WP_007553845.1">
    <property type="nucleotide sequence ID" value="NZ_AENT01000004.1"/>
</dbReference>
<feature type="binding site" evidence="9">
    <location>
        <position position="168"/>
    </location>
    <ligand>
        <name>substrate</name>
    </ligand>
</feature>
<dbReference type="GO" id="GO:0097367">
    <property type="term" value="F:carbohydrate derivative binding"/>
    <property type="evidence" value="ECO:0007669"/>
    <property type="project" value="InterPro"/>
</dbReference>
<gene>
    <name evidence="9" type="primary">gmhA</name>
    <name evidence="11" type="ORF">HMPREF9220_1209</name>
</gene>
<comment type="subcellular location">
    <subcellularLocation>
        <location evidence="2 9">Cytoplasm</location>
    </subcellularLocation>
</comment>
<comment type="cofactor">
    <cofactor evidence="9">
        <name>Zn(2+)</name>
        <dbReference type="ChEBI" id="CHEBI:29105"/>
    </cofactor>
    <text evidence="9">Binds 1 zinc ion per subunit.</text>
</comment>
<dbReference type="HAMAP" id="MF_00067">
    <property type="entry name" value="GmhA"/>
    <property type="match status" value="1"/>
</dbReference>
<dbReference type="InterPro" id="IPR046348">
    <property type="entry name" value="SIS_dom_sf"/>
</dbReference>
<dbReference type="GO" id="GO:0008968">
    <property type="term" value="F:D-sedoheptulose 7-phosphate isomerase activity"/>
    <property type="evidence" value="ECO:0007669"/>
    <property type="project" value="UniProtKB-UniRule"/>
</dbReference>
<dbReference type="OrthoDB" id="9781311at2"/>
<dbReference type="InterPro" id="IPR004515">
    <property type="entry name" value="Phosphoheptose_Isoase"/>
</dbReference>
<evidence type="ECO:0000313" key="11">
    <source>
        <dbReference type="EMBL" id="EFR43243.1"/>
    </source>
</evidence>
<feature type="binding site" evidence="9">
    <location>
        <position position="176"/>
    </location>
    <ligand>
        <name>Zn(2+)</name>
        <dbReference type="ChEBI" id="CHEBI:29105"/>
    </ligand>
</feature>
<evidence type="ECO:0000256" key="4">
    <source>
        <dbReference type="ARBA" id="ARBA00022490"/>
    </source>
</evidence>
<dbReference type="InterPro" id="IPR001347">
    <property type="entry name" value="SIS_dom"/>
</dbReference>
<evidence type="ECO:0000256" key="7">
    <source>
        <dbReference type="ARBA" id="ARBA00023235"/>
    </source>
</evidence>
<feature type="binding site" evidence="9">
    <location>
        <position position="121"/>
    </location>
    <ligand>
        <name>substrate</name>
    </ligand>
</feature>
<feature type="binding site" evidence="9">
    <location>
        <begin position="90"/>
        <end position="91"/>
    </location>
    <ligand>
        <name>substrate</name>
    </ligand>
</feature>
<dbReference type="Gene3D" id="3.40.50.10490">
    <property type="entry name" value="Glucose-6-phosphate isomerase like protein, domain 1"/>
    <property type="match status" value="1"/>
</dbReference>
<evidence type="ECO:0000256" key="6">
    <source>
        <dbReference type="ARBA" id="ARBA00022833"/>
    </source>
</evidence>
<protein>
    <recommendedName>
        <fullName evidence="9">Phosphoheptose isomerase</fullName>
        <ecNumber evidence="9">5.3.1.28</ecNumber>
    </recommendedName>
    <alternativeName>
        <fullName evidence="9">Sedoheptulose 7-phosphate isomerase</fullName>
    </alternativeName>
</protein>
<comment type="miscellaneous">
    <text evidence="9">The reaction produces a racemic mixture of D-glycero-alpha-D-manno-heptose 7-phosphate and D-glycero-beta-D-manno-heptose 7-phosphate.</text>
</comment>
<keyword evidence="4 9" id="KW-0963">Cytoplasm</keyword>
<sequence>MISIIENAFNSHENVLKKSEILYPQIEKIANLCKNAFESGNKILVCGNGGSAADSQHIAAEFVARYSKNRKSLPAVALTTDTSILTAISNDYEYNCVFSRQVESIGNSGDVLIGISTSGQSKSVINAINTANKNGIKTVAFTGKNGKILENISDISLVIPSDITARIQEMHILCAHIICEIIDEFEW</sequence>
<dbReference type="GO" id="GO:0005737">
    <property type="term" value="C:cytoplasm"/>
    <property type="evidence" value="ECO:0007669"/>
    <property type="project" value="UniProtKB-SubCell"/>
</dbReference>
<dbReference type="PANTHER" id="PTHR30390">
    <property type="entry name" value="SEDOHEPTULOSE 7-PHOSPHATE ISOMERASE / DNAA INITIATOR-ASSOCIATING FACTOR FOR REPLICATION INITIATION"/>
    <property type="match status" value="1"/>
</dbReference>
<feature type="binding site" evidence="9">
    <location>
        <begin position="48"/>
        <end position="50"/>
    </location>
    <ligand>
        <name>substrate</name>
    </ligand>
</feature>
<feature type="binding site" evidence="9">
    <location>
        <begin position="116"/>
        <end position="118"/>
    </location>
    <ligand>
        <name>substrate</name>
    </ligand>
</feature>
<dbReference type="PANTHER" id="PTHR30390:SF6">
    <property type="entry name" value="DNAA INITIATOR-ASSOCIATING PROTEIN DIAA"/>
    <property type="match status" value="1"/>
</dbReference>
<evidence type="ECO:0000256" key="8">
    <source>
        <dbReference type="ARBA" id="ARBA00023277"/>
    </source>
</evidence>
<dbReference type="NCBIfam" id="TIGR00441">
    <property type="entry name" value="gmhA"/>
    <property type="match status" value="1"/>
</dbReference>
<evidence type="ECO:0000313" key="12">
    <source>
        <dbReference type="Proteomes" id="UP000004594"/>
    </source>
</evidence>
<evidence type="ECO:0000256" key="1">
    <source>
        <dbReference type="ARBA" id="ARBA00000348"/>
    </source>
</evidence>